<evidence type="ECO:0000256" key="6">
    <source>
        <dbReference type="ARBA" id="ARBA00023237"/>
    </source>
</evidence>
<feature type="compositionally biased region" description="Polar residues" evidence="7">
    <location>
        <begin position="36"/>
        <end position="48"/>
    </location>
</feature>
<reference evidence="10 11" key="1">
    <citation type="submission" date="2020-08" db="EMBL/GenBank/DDBJ databases">
        <title>Novel species isolated from subtropical streams in China.</title>
        <authorList>
            <person name="Lu H."/>
        </authorList>
    </citation>
    <scope>NUCLEOTIDE SEQUENCE [LARGE SCALE GENOMIC DNA]</scope>
    <source>
        <strain evidence="10 11">FT31W</strain>
    </source>
</reference>
<dbReference type="Proteomes" id="UP000613113">
    <property type="component" value="Unassembled WGS sequence"/>
</dbReference>
<keyword evidence="5" id="KW-0472">Membrane</keyword>
<protein>
    <submittedName>
        <fullName evidence="10">BamA/TamA family outer membrane protein</fullName>
    </submittedName>
</protein>
<keyword evidence="3" id="KW-0812">Transmembrane</keyword>
<dbReference type="InterPro" id="IPR039910">
    <property type="entry name" value="D15-like"/>
</dbReference>
<keyword evidence="6" id="KW-0998">Cell outer membrane</keyword>
<dbReference type="InterPro" id="IPR000184">
    <property type="entry name" value="Bac_surfAg_D15"/>
</dbReference>
<evidence type="ECO:0000256" key="2">
    <source>
        <dbReference type="ARBA" id="ARBA00022452"/>
    </source>
</evidence>
<keyword evidence="4 8" id="KW-0732">Signal</keyword>
<sequence length="631" mass="69524">MTIRQCSLPLLLSMLLVGWCAPVRPLAAQTVPAAQERQSNETPPTAETTHPDDAITDPESVVRSTSGRFALQAEAAGWAALLREHIAEFSPGAEAQNITPSLIRRLRQDISGILATEGYFSPQIQFRNLEEATTPAAAQGTAGNALKLIQVAVSPGPRTIIAEVGIHFQGALASAEPLAQERQQRLIHEWGLAKGQPFREDDWSEAKTQLLESLRADTYAAARIADSAANVDADQQRAVLALEVDSGPVFRLGELRVNGLRRYPSWLLSRYQPPVPGELYSRARLLEFQRNLQNSPYFATVAVSIDADPEQALAIPVDVSVVERRARDLSFGVGYSSNTGFRGEVAYRDRDILGKAWDLRSAIRIEQKRQLGYADIYLPPHDKQLDSFGVIADRQDLSGVLSLRNAVGIKRTSHRGLLEQRLALKLIRERKTVEGEPQEISKALVASIGWTWRDVDDAFSPRRGEIYQLDLDVSDKALFSDQRFIRGYGKYQRWVPVGKTDSVILRAEAGQVFAQGDAGIPEDYLFRTGGSTTVRGYAYQSLGIQHLNAVTGGRVMGVASAEYVHWLNSTWGAATFVDVGDAAETWRDFSLRQAIGIGGRYRTPAGPIALDMAYGRQSKRVRLDFSIAIAF</sequence>
<gene>
    <name evidence="10" type="ORF">H8K27_15170</name>
</gene>
<feature type="region of interest" description="Disordered" evidence="7">
    <location>
        <begin position="31"/>
        <end position="61"/>
    </location>
</feature>
<proteinExistence type="predicted"/>
<evidence type="ECO:0000256" key="5">
    <source>
        <dbReference type="ARBA" id="ARBA00023136"/>
    </source>
</evidence>
<name>A0ABR6YRT6_9BURK</name>
<accession>A0ABR6YRT6</accession>
<evidence type="ECO:0000313" key="11">
    <source>
        <dbReference type="Proteomes" id="UP000613113"/>
    </source>
</evidence>
<comment type="subcellular location">
    <subcellularLocation>
        <location evidence="1">Membrane</location>
    </subcellularLocation>
</comment>
<evidence type="ECO:0000256" key="1">
    <source>
        <dbReference type="ARBA" id="ARBA00004370"/>
    </source>
</evidence>
<keyword evidence="11" id="KW-1185">Reference proteome</keyword>
<dbReference type="Pfam" id="PF01103">
    <property type="entry name" value="Omp85"/>
    <property type="match status" value="1"/>
</dbReference>
<comment type="caution">
    <text evidence="10">The sequence shown here is derived from an EMBL/GenBank/DDBJ whole genome shotgun (WGS) entry which is preliminary data.</text>
</comment>
<dbReference type="RefSeq" id="WP_186864013.1">
    <property type="nucleotide sequence ID" value="NZ_JACOGC010000007.1"/>
</dbReference>
<feature type="signal peptide" evidence="8">
    <location>
        <begin position="1"/>
        <end position="27"/>
    </location>
</feature>
<evidence type="ECO:0000313" key="10">
    <source>
        <dbReference type="EMBL" id="MBC3886468.1"/>
    </source>
</evidence>
<evidence type="ECO:0000256" key="4">
    <source>
        <dbReference type="ARBA" id="ARBA00022729"/>
    </source>
</evidence>
<evidence type="ECO:0000256" key="3">
    <source>
        <dbReference type="ARBA" id="ARBA00022692"/>
    </source>
</evidence>
<evidence type="ECO:0000256" key="7">
    <source>
        <dbReference type="SAM" id="MobiDB-lite"/>
    </source>
</evidence>
<dbReference type="PANTHER" id="PTHR12815:SF47">
    <property type="entry name" value="TRANSLOCATION AND ASSEMBLY MODULE SUBUNIT TAMA"/>
    <property type="match status" value="1"/>
</dbReference>
<dbReference type="PANTHER" id="PTHR12815">
    <property type="entry name" value="SORTING AND ASSEMBLY MACHINERY SAMM50 PROTEIN FAMILY MEMBER"/>
    <property type="match status" value="1"/>
</dbReference>
<dbReference type="EMBL" id="JACOGC010000007">
    <property type="protein sequence ID" value="MBC3886468.1"/>
    <property type="molecule type" value="Genomic_DNA"/>
</dbReference>
<evidence type="ECO:0000259" key="9">
    <source>
        <dbReference type="Pfam" id="PF01103"/>
    </source>
</evidence>
<feature type="domain" description="Bacterial surface antigen (D15)" evidence="9">
    <location>
        <begin position="439"/>
        <end position="631"/>
    </location>
</feature>
<dbReference type="Gene3D" id="3.10.20.310">
    <property type="entry name" value="membrane protein fhac"/>
    <property type="match status" value="2"/>
</dbReference>
<evidence type="ECO:0000256" key="8">
    <source>
        <dbReference type="SAM" id="SignalP"/>
    </source>
</evidence>
<feature type="chain" id="PRO_5046934028" evidence="8">
    <location>
        <begin position="28"/>
        <end position="631"/>
    </location>
</feature>
<organism evidence="10 11">
    <name type="scientific">Undibacterium griseum</name>
    <dbReference type="NCBI Taxonomy" id="2762295"/>
    <lineage>
        <taxon>Bacteria</taxon>
        <taxon>Pseudomonadati</taxon>
        <taxon>Pseudomonadota</taxon>
        <taxon>Betaproteobacteria</taxon>
        <taxon>Burkholderiales</taxon>
        <taxon>Oxalobacteraceae</taxon>
        <taxon>Undibacterium</taxon>
    </lineage>
</organism>
<dbReference type="Gene3D" id="2.40.160.50">
    <property type="entry name" value="membrane protein fhac: a member of the omp85/tpsb transporter family"/>
    <property type="match status" value="1"/>
</dbReference>
<keyword evidence="2" id="KW-1134">Transmembrane beta strand</keyword>